<proteinExistence type="predicted"/>
<dbReference type="SUPFAM" id="SSF158472">
    <property type="entry name" value="HAMP domain-like"/>
    <property type="match status" value="1"/>
</dbReference>
<protein>
    <recommendedName>
        <fullName evidence="3">histidine kinase</fullName>
        <ecNumber evidence="3">2.7.13.3</ecNumber>
    </recommendedName>
</protein>
<evidence type="ECO:0000256" key="4">
    <source>
        <dbReference type="ARBA" id="ARBA00022475"/>
    </source>
</evidence>
<feature type="transmembrane region" description="Helical" evidence="14">
    <location>
        <begin position="6"/>
        <end position="27"/>
    </location>
</feature>
<sequence>MGRLFWKLFVAFFLALISTDLIVSNLVEWEFHQSQIFRHDTSSLACPSPALCQSNPSQFKSPATLEKTDVQPKASKRVFSMPLSVVLFSLLSSSVFAGVLAWSISHPIKLLLQHLKSAAEGDLLVRVSPKITASHDEFSELGEAFDLMALRLNNMIKSQSKMLHHVSHELRSPLARIQLSVGLVMQNPKKMQSSLQRVELEAIRMERMISELLEVFRFESGMQKLQKIEVDLKALLTGIVGDVLFEKQDAKLRLEMPETAVVVEGQLELLQRAIDNVIRNAVKYGPENGVVAIELQHSARTGEVILEVQDQGQGVEQQELDQIFRPFVRGRRASQVDGHGIGLAMTKHIVEAHGGFVKATNLSPHGFMIRIHLPTQHDATSDQEPKNWL</sequence>
<keyword evidence="13 14" id="KW-0472">Membrane</keyword>
<accession>A0A5B8CT05</accession>
<evidence type="ECO:0000256" key="8">
    <source>
        <dbReference type="ARBA" id="ARBA00022741"/>
    </source>
</evidence>
<comment type="subcellular location">
    <subcellularLocation>
        <location evidence="2">Cell membrane</location>
        <topology evidence="2">Multi-pass membrane protein</topology>
    </subcellularLocation>
</comment>
<evidence type="ECO:0000259" key="16">
    <source>
        <dbReference type="PROSITE" id="PS50885"/>
    </source>
</evidence>
<dbReference type="RefSeq" id="WP_140003772.1">
    <property type="nucleotide sequence ID" value="NZ_CP040946.1"/>
</dbReference>
<dbReference type="Pfam" id="PF00512">
    <property type="entry name" value="HisKA"/>
    <property type="match status" value="1"/>
</dbReference>
<dbReference type="PROSITE" id="PS50885">
    <property type="entry name" value="HAMP"/>
    <property type="match status" value="1"/>
</dbReference>
<dbReference type="PANTHER" id="PTHR45528:SF1">
    <property type="entry name" value="SENSOR HISTIDINE KINASE CPXA"/>
    <property type="match status" value="1"/>
</dbReference>
<dbReference type="InterPro" id="IPR004358">
    <property type="entry name" value="Sig_transdc_His_kin-like_C"/>
</dbReference>
<keyword evidence="9" id="KW-0418">Kinase</keyword>
<dbReference type="KEGG" id="mmec:FIU01_07825"/>
<dbReference type="EMBL" id="CP040946">
    <property type="protein sequence ID" value="QDC44441.1"/>
    <property type="molecule type" value="Genomic_DNA"/>
</dbReference>
<dbReference type="PRINTS" id="PR00344">
    <property type="entry name" value="BCTRLSENSOR"/>
</dbReference>
<dbReference type="GO" id="GO:0000155">
    <property type="term" value="F:phosphorelay sensor kinase activity"/>
    <property type="evidence" value="ECO:0007669"/>
    <property type="project" value="InterPro"/>
</dbReference>
<dbReference type="Pfam" id="PF00672">
    <property type="entry name" value="HAMP"/>
    <property type="match status" value="1"/>
</dbReference>
<dbReference type="SMART" id="SM00388">
    <property type="entry name" value="HisKA"/>
    <property type="match status" value="1"/>
</dbReference>
<keyword evidence="5" id="KW-0597">Phosphoprotein</keyword>
<dbReference type="SUPFAM" id="SSF55874">
    <property type="entry name" value="ATPase domain of HSP90 chaperone/DNA topoisomerase II/histidine kinase"/>
    <property type="match status" value="1"/>
</dbReference>
<feature type="transmembrane region" description="Helical" evidence="14">
    <location>
        <begin position="83"/>
        <end position="104"/>
    </location>
</feature>
<dbReference type="GO" id="GO:0005524">
    <property type="term" value="F:ATP binding"/>
    <property type="evidence" value="ECO:0007669"/>
    <property type="project" value="UniProtKB-KW"/>
</dbReference>
<dbReference type="Gene3D" id="3.30.565.10">
    <property type="entry name" value="Histidine kinase-like ATPase, C-terminal domain"/>
    <property type="match status" value="1"/>
</dbReference>
<dbReference type="Gene3D" id="1.10.287.130">
    <property type="match status" value="1"/>
</dbReference>
<gene>
    <name evidence="17" type="ORF">FIU01_07825</name>
</gene>
<keyword evidence="4" id="KW-1003">Cell membrane</keyword>
<evidence type="ECO:0000256" key="14">
    <source>
        <dbReference type="SAM" id="Phobius"/>
    </source>
</evidence>
<dbReference type="AlphaFoldDB" id="A0A5B8CT05"/>
<evidence type="ECO:0000256" key="12">
    <source>
        <dbReference type="ARBA" id="ARBA00023012"/>
    </source>
</evidence>
<evidence type="ECO:0000256" key="6">
    <source>
        <dbReference type="ARBA" id="ARBA00022679"/>
    </source>
</evidence>
<evidence type="ECO:0000256" key="2">
    <source>
        <dbReference type="ARBA" id="ARBA00004651"/>
    </source>
</evidence>
<feature type="domain" description="Histidine kinase" evidence="15">
    <location>
        <begin position="165"/>
        <end position="377"/>
    </location>
</feature>
<dbReference type="Gene3D" id="6.10.340.10">
    <property type="match status" value="1"/>
</dbReference>
<evidence type="ECO:0000313" key="18">
    <source>
        <dbReference type="Proteomes" id="UP000311008"/>
    </source>
</evidence>
<dbReference type="SMART" id="SM00387">
    <property type="entry name" value="HATPase_c"/>
    <property type="match status" value="1"/>
</dbReference>
<keyword evidence="12" id="KW-0902">Two-component regulatory system</keyword>
<evidence type="ECO:0000256" key="10">
    <source>
        <dbReference type="ARBA" id="ARBA00022840"/>
    </source>
</evidence>
<keyword evidence="7 14" id="KW-0812">Transmembrane</keyword>
<feature type="domain" description="HAMP" evidence="16">
    <location>
        <begin position="102"/>
        <end position="157"/>
    </location>
</feature>
<dbReference type="InterPro" id="IPR036097">
    <property type="entry name" value="HisK_dim/P_sf"/>
</dbReference>
<evidence type="ECO:0000256" key="7">
    <source>
        <dbReference type="ARBA" id="ARBA00022692"/>
    </source>
</evidence>
<evidence type="ECO:0000256" key="3">
    <source>
        <dbReference type="ARBA" id="ARBA00012438"/>
    </source>
</evidence>
<dbReference type="Proteomes" id="UP000311008">
    <property type="component" value="Chromosome"/>
</dbReference>
<dbReference type="InterPro" id="IPR003661">
    <property type="entry name" value="HisK_dim/P_dom"/>
</dbReference>
<evidence type="ECO:0000256" key="1">
    <source>
        <dbReference type="ARBA" id="ARBA00000085"/>
    </source>
</evidence>
<dbReference type="SMART" id="SM00304">
    <property type="entry name" value="HAMP"/>
    <property type="match status" value="1"/>
</dbReference>
<evidence type="ECO:0000256" key="9">
    <source>
        <dbReference type="ARBA" id="ARBA00022777"/>
    </source>
</evidence>
<dbReference type="SUPFAM" id="SSF47384">
    <property type="entry name" value="Homodimeric domain of signal transducing histidine kinase"/>
    <property type="match status" value="1"/>
</dbReference>
<dbReference type="InterPro" id="IPR005467">
    <property type="entry name" value="His_kinase_dom"/>
</dbReference>
<dbReference type="Pfam" id="PF02518">
    <property type="entry name" value="HATPase_c"/>
    <property type="match status" value="1"/>
</dbReference>
<keyword evidence="10" id="KW-0067">ATP-binding</keyword>
<comment type="catalytic activity">
    <reaction evidence="1">
        <text>ATP + protein L-histidine = ADP + protein N-phospho-L-histidine.</text>
        <dbReference type="EC" id="2.7.13.3"/>
    </reaction>
</comment>
<dbReference type="EC" id="2.7.13.3" evidence="3"/>
<evidence type="ECO:0000313" key="17">
    <source>
        <dbReference type="EMBL" id="QDC44441.1"/>
    </source>
</evidence>
<keyword evidence="8" id="KW-0547">Nucleotide-binding</keyword>
<dbReference type="GO" id="GO:0005886">
    <property type="term" value="C:plasma membrane"/>
    <property type="evidence" value="ECO:0007669"/>
    <property type="project" value="UniProtKB-SubCell"/>
</dbReference>
<dbReference type="InterPro" id="IPR050398">
    <property type="entry name" value="HssS/ArlS-like"/>
</dbReference>
<dbReference type="InterPro" id="IPR036890">
    <property type="entry name" value="HATPase_C_sf"/>
</dbReference>
<keyword evidence="11 14" id="KW-1133">Transmembrane helix</keyword>
<evidence type="ECO:0000256" key="5">
    <source>
        <dbReference type="ARBA" id="ARBA00022553"/>
    </source>
</evidence>
<evidence type="ECO:0000256" key="11">
    <source>
        <dbReference type="ARBA" id="ARBA00022989"/>
    </source>
</evidence>
<reference evidence="18" key="1">
    <citation type="journal article" date="2019" name="ISME J.">
        <title>Evolution in action: habitat transition from sediment to the pelagial leads to genome streamlining in Methylophilaceae.</title>
        <authorList>
            <person name="Salcher M."/>
            <person name="Schaefle D."/>
            <person name="Kaspar M."/>
            <person name="Neuenschwander S.M."/>
            <person name="Ghai R."/>
        </authorList>
    </citation>
    <scope>NUCLEOTIDE SEQUENCE [LARGE SCALE GENOMIC DNA]</scope>
    <source>
        <strain evidence="18">MMS-M-51</strain>
    </source>
</reference>
<dbReference type="InterPro" id="IPR003660">
    <property type="entry name" value="HAMP_dom"/>
</dbReference>
<dbReference type="PANTHER" id="PTHR45528">
    <property type="entry name" value="SENSOR HISTIDINE KINASE CPXA"/>
    <property type="match status" value="1"/>
</dbReference>
<evidence type="ECO:0000256" key="13">
    <source>
        <dbReference type="ARBA" id="ARBA00023136"/>
    </source>
</evidence>
<dbReference type="OrthoDB" id="9804645at2"/>
<keyword evidence="18" id="KW-1185">Reference proteome</keyword>
<organism evidence="17 18">
    <name type="scientific">Methylophilus medardicus</name>
    <dbReference type="NCBI Taxonomy" id="2588534"/>
    <lineage>
        <taxon>Bacteria</taxon>
        <taxon>Pseudomonadati</taxon>
        <taxon>Pseudomonadota</taxon>
        <taxon>Betaproteobacteria</taxon>
        <taxon>Nitrosomonadales</taxon>
        <taxon>Methylophilaceae</taxon>
        <taxon>Methylophilus</taxon>
    </lineage>
</organism>
<evidence type="ECO:0000259" key="15">
    <source>
        <dbReference type="PROSITE" id="PS50109"/>
    </source>
</evidence>
<keyword evidence="6" id="KW-0808">Transferase</keyword>
<dbReference type="PROSITE" id="PS50109">
    <property type="entry name" value="HIS_KIN"/>
    <property type="match status" value="1"/>
</dbReference>
<dbReference type="InterPro" id="IPR003594">
    <property type="entry name" value="HATPase_dom"/>
</dbReference>
<dbReference type="CDD" id="cd06225">
    <property type="entry name" value="HAMP"/>
    <property type="match status" value="1"/>
</dbReference>
<name>A0A5B8CT05_9PROT</name>
<dbReference type="CDD" id="cd00082">
    <property type="entry name" value="HisKA"/>
    <property type="match status" value="1"/>
</dbReference>